<dbReference type="GO" id="GO:0052689">
    <property type="term" value="F:carboxylic ester hydrolase activity"/>
    <property type="evidence" value="ECO:0007669"/>
    <property type="project" value="InterPro"/>
</dbReference>
<keyword evidence="2" id="KW-1185">Reference proteome</keyword>
<reference evidence="2" key="1">
    <citation type="submission" date="2016-10" db="EMBL/GenBank/DDBJ databases">
        <authorList>
            <person name="Varghese N."/>
            <person name="Submissions S."/>
        </authorList>
    </citation>
    <scope>NUCLEOTIDE SEQUENCE [LARGE SCALE GENOMIC DNA]</scope>
    <source>
        <strain evidence="2">XBD1002</strain>
    </source>
</reference>
<dbReference type="PANTHER" id="PTHR37834">
    <property type="entry name" value="GDSL-LIKE LIPASE/ACYLHYDROLASE DOMAIN PROTEIN (AFU_ORTHOLOGUE AFUA_2G00620)"/>
    <property type="match status" value="1"/>
</dbReference>
<keyword evidence="1" id="KW-0378">Hydrolase</keyword>
<dbReference type="InterPro" id="IPR037461">
    <property type="entry name" value="CtCE2-like_dom"/>
</dbReference>
<dbReference type="AlphaFoldDB" id="A0A1I3M769"/>
<gene>
    <name evidence="1" type="ORF">SAMN04487775_10885</name>
</gene>
<evidence type="ECO:0000313" key="1">
    <source>
        <dbReference type="EMBL" id="SFI92680.1"/>
    </source>
</evidence>
<sequence length="373" mass="41137">MLKKAWYNDGMKNYSMKEIKNMRIQGRNVPGGICKDGAVRLFWAGAALELCVKATEVWARISSDYDFHEIWLSVQVNGYQTARFAAPKEPSLICLAHNLNPEKENFISIIKDTQPMPGDIKHELKIEEIALNDDGVFLEPSPHKCKIEFIGDSITSGEGLAGCPEEMDWISLFFCGSKTYAVQVAKMLDADWKCISQSGWGLCWGWDGDVKSRIPLYYNQICGVLDGEAQKASGTCDALDFAGGSDYVVLNLGTNDNSGFSVHDDGKGVEGVAGQTIVAEAKRFLGEIRKNNPKAKIIWTWGMLPIDIVPGLITKGVEEYKKESGDNAVYTLELESNVALEKCDEDRGSRGHPGSLTHKMAALKIVDFIRGLN</sequence>
<dbReference type="CDD" id="cd01831">
    <property type="entry name" value="Endoglucanase_E_like"/>
    <property type="match status" value="1"/>
</dbReference>
<organism evidence="1 2">
    <name type="scientific">Treponema bryantii</name>
    <dbReference type="NCBI Taxonomy" id="163"/>
    <lineage>
        <taxon>Bacteria</taxon>
        <taxon>Pseudomonadati</taxon>
        <taxon>Spirochaetota</taxon>
        <taxon>Spirochaetia</taxon>
        <taxon>Spirochaetales</taxon>
        <taxon>Treponemataceae</taxon>
        <taxon>Treponema</taxon>
    </lineage>
</organism>
<protein>
    <submittedName>
        <fullName evidence="1">GDSL-like Lipase/Acylhydrolase family protein</fullName>
    </submittedName>
</protein>
<proteinExistence type="predicted"/>
<dbReference type="Gene3D" id="3.40.50.1110">
    <property type="entry name" value="SGNH hydrolase"/>
    <property type="match status" value="1"/>
</dbReference>
<dbReference type="Gene3D" id="2.60.120.260">
    <property type="entry name" value="Galactose-binding domain-like"/>
    <property type="match status" value="1"/>
</dbReference>
<dbReference type="InterPro" id="IPR052762">
    <property type="entry name" value="PCW_deacetylase/CE"/>
</dbReference>
<dbReference type="PANTHER" id="PTHR37834:SF2">
    <property type="entry name" value="ESTERASE, SGNH HYDROLASE-TYPE"/>
    <property type="match status" value="1"/>
</dbReference>
<accession>A0A1I3M769</accession>
<dbReference type="InterPro" id="IPR036514">
    <property type="entry name" value="SGNH_hydro_sf"/>
</dbReference>
<name>A0A1I3M769_9SPIR</name>
<dbReference type="Proteomes" id="UP000182737">
    <property type="component" value="Unassembled WGS sequence"/>
</dbReference>
<evidence type="ECO:0000313" key="2">
    <source>
        <dbReference type="Proteomes" id="UP000182737"/>
    </source>
</evidence>
<dbReference type="EMBL" id="FORI01000008">
    <property type="protein sequence ID" value="SFI92680.1"/>
    <property type="molecule type" value="Genomic_DNA"/>
</dbReference>
<dbReference type="SUPFAM" id="SSF52266">
    <property type="entry name" value="SGNH hydrolase"/>
    <property type="match status" value="1"/>
</dbReference>